<dbReference type="EMBL" id="CM047584">
    <property type="protein sequence ID" value="KAI9912084.1"/>
    <property type="molecule type" value="Genomic_DNA"/>
</dbReference>
<keyword evidence="2" id="KW-1185">Reference proteome</keyword>
<sequence length="143" mass="16413">MLFVRKTNNISGGSCSRKSVSCVHVMMSPIQCYKNGEHVHTFEKRRRLRSSFSFLRSESVMAASKLPLWLMERRLRAYDPAVAWLSIGRNTFCGIRSLIRGTIHGQVRQSALCASLEDPGFDAQRYCQDVDHSGRNRDKRSFR</sequence>
<proteinExistence type="predicted"/>
<comment type="caution">
    <text evidence="1">The sequence shown here is derived from an EMBL/GenBank/DDBJ whole genome shotgun (WGS) entry which is preliminary data.</text>
</comment>
<evidence type="ECO:0000313" key="2">
    <source>
        <dbReference type="Proteomes" id="UP001163321"/>
    </source>
</evidence>
<accession>A0ACC0W023</accession>
<dbReference type="Proteomes" id="UP001163321">
    <property type="component" value="Chromosome 5"/>
</dbReference>
<reference evidence="1 2" key="1">
    <citation type="journal article" date="2022" name="bioRxiv">
        <title>The genome of the oomycete Peronosclerospora sorghi, a cosmopolitan pathogen of maize and sorghum, is inflated with dispersed pseudogenes.</title>
        <authorList>
            <person name="Fletcher K."/>
            <person name="Martin F."/>
            <person name="Isakeit T."/>
            <person name="Cavanaugh K."/>
            <person name="Magill C."/>
            <person name="Michelmore R."/>
        </authorList>
    </citation>
    <scope>NUCLEOTIDE SEQUENCE [LARGE SCALE GENOMIC DNA]</scope>
    <source>
        <strain evidence="1">P6</strain>
    </source>
</reference>
<gene>
    <name evidence="1" type="ORF">PsorP6_009534</name>
</gene>
<protein>
    <submittedName>
        <fullName evidence="1">Uncharacterized protein</fullName>
    </submittedName>
</protein>
<organism evidence="1 2">
    <name type="scientific">Peronosclerospora sorghi</name>
    <dbReference type="NCBI Taxonomy" id="230839"/>
    <lineage>
        <taxon>Eukaryota</taxon>
        <taxon>Sar</taxon>
        <taxon>Stramenopiles</taxon>
        <taxon>Oomycota</taxon>
        <taxon>Peronosporomycetes</taxon>
        <taxon>Peronosporales</taxon>
        <taxon>Peronosporaceae</taxon>
        <taxon>Peronosclerospora</taxon>
    </lineage>
</organism>
<evidence type="ECO:0000313" key="1">
    <source>
        <dbReference type="EMBL" id="KAI9912084.1"/>
    </source>
</evidence>
<name>A0ACC0W023_9STRA</name>